<evidence type="ECO:0000313" key="4">
    <source>
        <dbReference type="Proteomes" id="UP000318138"/>
    </source>
</evidence>
<proteinExistence type="inferred from homology"/>
<dbReference type="InterPro" id="IPR029062">
    <property type="entry name" value="Class_I_gatase-like"/>
</dbReference>
<accession>A0A859FAT7</accession>
<dbReference type="Gene3D" id="3.40.50.880">
    <property type="match status" value="1"/>
</dbReference>
<dbReference type="NCBIfam" id="TIGR01382">
    <property type="entry name" value="PfpI"/>
    <property type="match status" value="1"/>
</dbReference>
<organism evidence="3 4">
    <name type="scientific">Paenalkalicoccus suaedae</name>
    <dbReference type="NCBI Taxonomy" id="2592382"/>
    <lineage>
        <taxon>Bacteria</taxon>
        <taxon>Bacillati</taxon>
        <taxon>Bacillota</taxon>
        <taxon>Bacilli</taxon>
        <taxon>Bacillales</taxon>
        <taxon>Bacillaceae</taxon>
        <taxon>Paenalkalicoccus</taxon>
    </lineage>
</organism>
<dbReference type="PANTHER" id="PTHR42733:SF2">
    <property type="entry name" value="DJ-1_THIJ_PFPI FAMILY PROTEIN"/>
    <property type="match status" value="1"/>
</dbReference>
<keyword evidence="3" id="KW-0315">Glutamine amidotransferase</keyword>
<dbReference type="AlphaFoldDB" id="A0A859FAT7"/>
<dbReference type="PANTHER" id="PTHR42733">
    <property type="entry name" value="DJ-1 PROTEIN"/>
    <property type="match status" value="1"/>
</dbReference>
<dbReference type="SUPFAM" id="SSF52317">
    <property type="entry name" value="Class I glutamine amidotransferase-like"/>
    <property type="match status" value="1"/>
</dbReference>
<protein>
    <submittedName>
        <fullName evidence="3">Type 1 glutamine amidotransferase</fullName>
    </submittedName>
</protein>
<feature type="domain" description="DJ-1/PfpI" evidence="2">
    <location>
        <begin position="3"/>
        <end position="165"/>
    </location>
</feature>
<dbReference type="PROSITE" id="PS51273">
    <property type="entry name" value="GATASE_TYPE_1"/>
    <property type="match status" value="1"/>
</dbReference>
<gene>
    <name evidence="3" type="ORF">FLK61_25280</name>
</gene>
<reference evidence="4" key="1">
    <citation type="submission" date="2019-07" db="EMBL/GenBank/DDBJ databases">
        <title>Bacillus alkalisoli sp. nov. isolated from saline soil.</title>
        <authorList>
            <person name="Sun J.-Q."/>
            <person name="Xu L."/>
        </authorList>
    </citation>
    <scope>NUCLEOTIDE SEQUENCE [LARGE SCALE GENOMIC DNA]</scope>
    <source>
        <strain evidence="4">M4U3P1</strain>
    </source>
</reference>
<dbReference type="KEGG" id="psua:FLK61_25280"/>
<dbReference type="CDD" id="cd03134">
    <property type="entry name" value="GATase1_PfpI_like"/>
    <property type="match status" value="1"/>
</dbReference>
<comment type="similarity">
    <text evidence="1">Belongs to the peptidase C56 family.</text>
</comment>
<dbReference type="RefSeq" id="WP_176008131.1">
    <property type="nucleotide sequence ID" value="NZ_CP041372.2"/>
</dbReference>
<keyword evidence="3" id="KW-0808">Transferase</keyword>
<evidence type="ECO:0000313" key="3">
    <source>
        <dbReference type="EMBL" id="QKS70087.1"/>
    </source>
</evidence>
<dbReference type="Pfam" id="PF01965">
    <property type="entry name" value="DJ-1_PfpI"/>
    <property type="match status" value="1"/>
</dbReference>
<dbReference type="GO" id="GO:0016740">
    <property type="term" value="F:transferase activity"/>
    <property type="evidence" value="ECO:0007669"/>
    <property type="project" value="UniProtKB-KW"/>
</dbReference>
<evidence type="ECO:0000259" key="2">
    <source>
        <dbReference type="Pfam" id="PF01965"/>
    </source>
</evidence>
<dbReference type="InterPro" id="IPR006286">
    <property type="entry name" value="C56_PfpI-like"/>
</dbReference>
<dbReference type="InterPro" id="IPR002818">
    <property type="entry name" value="DJ-1/PfpI"/>
</dbReference>
<dbReference type="EMBL" id="CP041372">
    <property type="protein sequence ID" value="QKS70087.1"/>
    <property type="molecule type" value="Genomic_DNA"/>
</dbReference>
<name>A0A859FAT7_9BACI</name>
<keyword evidence="4" id="KW-1185">Reference proteome</keyword>
<dbReference type="Proteomes" id="UP000318138">
    <property type="component" value="Chromosome"/>
</dbReference>
<sequence length="173" mass="19017">MSKIACVMTDLFEDVEYTSPLEELQNGGHEVVVIGFEKGKEITGKQGETTVTTDVSIADVKPNDFDALFIPGGFSPDLLRGDDRFVEFAKYFVLTDKPILTICHGPQLLITADVLHGRKVTGFKSIQTDLRHAGANFFDEEVVVCGNIVTSRTPDDLPAFNKTITKVLSKYTS</sequence>
<evidence type="ECO:0000256" key="1">
    <source>
        <dbReference type="ARBA" id="ARBA00008542"/>
    </source>
</evidence>
<dbReference type="PROSITE" id="PS51276">
    <property type="entry name" value="PEPTIDASE_C56_PFPI"/>
    <property type="match status" value="1"/>
</dbReference>